<dbReference type="Proteomes" id="UP000254291">
    <property type="component" value="Unassembled WGS sequence"/>
</dbReference>
<feature type="compositionally biased region" description="Low complexity" evidence="1">
    <location>
        <begin position="60"/>
        <end position="75"/>
    </location>
</feature>
<gene>
    <name evidence="3" type="ORF">NCTC10742_04367</name>
</gene>
<feature type="compositionally biased region" description="Low complexity" evidence="1">
    <location>
        <begin position="85"/>
        <end position="115"/>
    </location>
</feature>
<organism evidence="3 4">
    <name type="scientific">Mycolicibacterium gilvum</name>
    <dbReference type="NCBI Taxonomy" id="1804"/>
    <lineage>
        <taxon>Bacteria</taxon>
        <taxon>Bacillati</taxon>
        <taxon>Actinomycetota</taxon>
        <taxon>Actinomycetes</taxon>
        <taxon>Mycobacteriales</taxon>
        <taxon>Mycobacteriaceae</taxon>
        <taxon>Mycolicibacterium</taxon>
    </lineage>
</organism>
<keyword evidence="2" id="KW-0472">Membrane</keyword>
<protein>
    <submittedName>
        <fullName evidence="3">Serine/threonine protein kinase</fullName>
    </submittedName>
</protein>
<keyword evidence="3" id="KW-0418">Kinase</keyword>
<keyword evidence="2" id="KW-0812">Transmembrane</keyword>
<reference evidence="3 4" key="1">
    <citation type="submission" date="2018-06" db="EMBL/GenBank/DDBJ databases">
        <authorList>
            <consortium name="Pathogen Informatics"/>
            <person name="Doyle S."/>
        </authorList>
    </citation>
    <scope>NUCLEOTIDE SEQUENCE [LARGE SCALE GENOMIC DNA]</scope>
    <source>
        <strain evidence="3 4">NCTC10742</strain>
    </source>
</reference>
<evidence type="ECO:0000313" key="4">
    <source>
        <dbReference type="Proteomes" id="UP000254291"/>
    </source>
</evidence>
<dbReference type="GO" id="GO:0004674">
    <property type="term" value="F:protein serine/threonine kinase activity"/>
    <property type="evidence" value="ECO:0007669"/>
    <property type="project" value="UniProtKB-KW"/>
</dbReference>
<feature type="transmembrane region" description="Helical" evidence="2">
    <location>
        <begin position="23"/>
        <end position="43"/>
    </location>
</feature>
<evidence type="ECO:0000256" key="1">
    <source>
        <dbReference type="SAM" id="MobiDB-lite"/>
    </source>
</evidence>
<dbReference type="EMBL" id="UGQM01000001">
    <property type="protein sequence ID" value="STZ45119.1"/>
    <property type="molecule type" value="Genomic_DNA"/>
</dbReference>
<dbReference type="RefSeq" id="WP_013471064.1">
    <property type="nucleotide sequence ID" value="NZ_JACKST010000143.1"/>
</dbReference>
<keyword evidence="3" id="KW-0723">Serine/threonine-protein kinase</keyword>
<accession>A0A378SQQ5</accession>
<feature type="region of interest" description="Disordered" evidence="1">
    <location>
        <begin position="54"/>
        <end position="129"/>
    </location>
</feature>
<proteinExistence type="predicted"/>
<evidence type="ECO:0000313" key="3">
    <source>
        <dbReference type="EMBL" id="STZ45119.1"/>
    </source>
</evidence>
<name>A0A378SQQ5_9MYCO</name>
<dbReference type="AlphaFoldDB" id="A0A378SQQ5"/>
<sequence length="215" mass="22092">MPTPTDHDPESEAPPRRRLGRGAAIAIVLASVATLAVVIVMMISNPGPIHVQSIPAQPNPTSAGPTAPAAASPSTPVSPLPSAPAPTSTSSTPTTSTPSPTPSTAPSTTQTAGPAVDSQGFVDSARCDSGDRPIAIARTERSTMVVCESADGTLEYQGVRLRDGASLTLDDVTPIPAGFEVRNGGTTYRLSPTELVVLSGEELQSRDPMVEFRVQ</sequence>
<evidence type="ECO:0000256" key="2">
    <source>
        <dbReference type="SAM" id="Phobius"/>
    </source>
</evidence>
<keyword evidence="2" id="KW-1133">Transmembrane helix</keyword>
<keyword evidence="3" id="KW-0808">Transferase</keyword>